<organism evidence="1">
    <name type="scientific">uncultured Caudovirales phage</name>
    <dbReference type="NCBI Taxonomy" id="2100421"/>
    <lineage>
        <taxon>Viruses</taxon>
        <taxon>Duplodnaviria</taxon>
        <taxon>Heunggongvirae</taxon>
        <taxon>Uroviricota</taxon>
        <taxon>Caudoviricetes</taxon>
        <taxon>Peduoviridae</taxon>
        <taxon>Maltschvirus</taxon>
        <taxon>Maltschvirus maltsch</taxon>
    </lineage>
</organism>
<sequence>MTILDMPTEAYGIPPAGWQGMSIPQHTADTLENYLLKGWEPGGFVTACLAGDLFRAVATADVENRKHLWAIVTWIGNFAPASSWGSYEAVVAWVRDENERRSKWAISKEKEFTWRALKGYE</sequence>
<dbReference type="EMBL" id="LR796187">
    <property type="protein sequence ID" value="CAB4125540.1"/>
    <property type="molecule type" value="Genomic_DNA"/>
</dbReference>
<reference evidence="1" key="1">
    <citation type="submission" date="2020-04" db="EMBL/GenBank/DDBJ databases">
        <authorList>
            <person name="Chiriac C."/>
            <person name="Salcher M."/>
            <person name="Ghai R."/>
            <person name="Kavagutti S V."/>
        </authorList>
    </citation>
    <scope>NUCLEOTIDE SEQUENCE</scope>
</reference>
<name>A0A6J5KZK3_9CAUD</name>
<accession>A0A6J5KZK3</accession>
<protein>
    <submittedName>
        <fullName evidence="1">Uncharacterized protein</fullName>
    </submittedName>
</protein>
<proteinExistence type="predicted"/>
<dbReference type="EMBL" id="LR798231">
    <property type="protein sequence ID" value="CAB5208402.1"/>
    <property type="molecule type" value="Genomic_DNA"/>
</dbReference>
<gene>
    <name evidence="2" type="ORF">UFOVP181_12</name>
    <name evidence="1" type="ORF">UFOVP57_151</name>
</gene>
<evidence type="ECO:0000313" key="2">
    <source>
        <dbReference type="EMBL" id="CAB5208402.1"/>
    </source>
</evidence>
<evidence type="ECO:0000313" key="1">
    <source>
        <dbReference type="EMBL" id="CAB4125540.1"/>
    </source>
</evidence>